<protein>
    <submittedName>
        <fullName evidence="3">Jg13174 protein</fullName>
    </submittedName>
</protein>
<keyword evidence="4" id="KW-1185">Reference proteome</keyword>
<dbReference type="PANTHER" id="PTHR36688:SF2">
    <property type="entry name" value="ENDONUCLEASE_EXONUCLEASE_PHOSPHATASE DOMAIN-CONTAINING PROTEIN"/>
    <property type="match status" value="1"/>
</dbReference>
<proteinExistence type="predicted"/>
<accession>A0A8S4R043</accession>
<feature type="compositionally biased region" description="Acidic residues" evidence="1">
    <location>
        <begin position="405"/>
        <end position="416"/>
    </location>
</feature>
<sequence length="869" mass="100962">MNDDGLSDDSSLNVIQNDDDICEVLNSERGNSESMPKTGDKRPRETEDSSEDGFVTVSRRKPKKLVRSESHEREMSINGDNENIYFEVSLFGLQILPKQMAFARLLRDENIKNVTKIKYKSPYKIFIQFSDKNEAQKLINCKKINEMDIRAQFTNQGNLSYGIIKGVDLETNEKELLDSLNCEYDIISAKRLKRMNYEGRWIDSESFRLCFRNPVTPLYINAYGFKFDVVRFEFPVTQCSGCWKYGHIKKFCKLNKNVCPKCAEHHDNCEVKEFKCINCKGPHMALDKTCPFFKKEKGIRYIMSQENVSYKTGLEIYLKNLKEKELSCVREEINTEMDSSYIEKNPVNMRGKTYSSVLKTSATVHNNEMKDEHLNEKVINQNKNKFKKTNVHTNYHRENQNLNIDNDEIMESDQDTQENPAEKEKRRRQRRFDLKNLLKRIKEIIVSEGNISDKVMLVVKAIIEELQTHQSDWDSIFSTTRKTLALGDFNGHHTNWSYKTDQRGQQIFDTTLDNGFISLNNGDATRVKLVNGVMQNSSPDISFASSDVAVDYKWQILNENLGSDHLIIKMSTSYWDRVECYKKLNFKKADWKSYKNDLTNAFFSCDSFSCTSSNVQFQYDDFIGKINISANKNIPEIRFCTNPMSKFKPKDYWDPSLSKIVAERRLALSTFRRNPIPDNLDKLESKIKESFIVLKKARSVDWQKFCTNINDSTSTSDMWDKMRWFKGYRKARFCASKEMEKQLLHSLTPDSVSNCPPTFNSDNDLLQRLFTVQELECCLKKKDTAPGSDTITYSMIFNLPSAGKEYLLNIYNAIFSLGVLPDQWRKILIVPIPKANKSTSTHAKLRPIALISCLCKIFHNMLCKRIEWF</sequence>
<dbReference type="PANTHER" id="PTHR36688">
    <property type="entry name" value="ENDO/EXONUCLEASE/PHOSPHATASE DOMAIN-CONTAINING PROTEIN"/>
    <property type="match status" value="1"/>
</dbReference>
<dbReference type="OrthoDB" id="3039988at2759"/>
<dbReference type="Gene3D" id="3.60.10.10">
    <property type="entry name" value="Endonuclease/exonuclease/phosphatase"/>
    <property type="match status" value="1"/>
</dbReference>
<organism evidence="3 4">
    <name type="scientific">Pararge aegeria aegeria</name>
    <dbReference type="NCBI Taxonomy" id="348720"/>
    <lineage>
        <taxon>Eukaryota</taxon>
        <taxon>Metazoa</taxon>
        <taxon>Ecdysozoa</taxon>
        <taxon>Arthropoda</taxon>
        <taxon>Hexapoda</taxon>
        <taxon>Insecta</taxon>
        <taxon>Pterygota</taxon>
        <taxon>Neoptera</taxon>
        <taxon>Endopterygota</taxon>
        <taxon>Lepidoptera</taxon>
        <taxon>Glossata</taxon>
        <taxon>Ditrysia</taxon>
        <taxon>Papilionoidea</taxon>
        <taxon>Nymphalidae</taxon>
        <taxon>Satyrinae</taxon>
        <taxon>Satyrini</taxon>
        <taxon>Parargina</taxon>
        <taxon>Pararge</taxon>
    </lineage>
</organism>
<feature type="compositionally biased region" description="Basic and acidic residues" evidence="1">
    <location>
        <begin position="38"/>
        <end position="47"/>
    </location>
</feature>
<comment type="caution">
    <text evidence="3">The sequence shown here is derived from an EMBL/GenBank/DDBJ whole genome shotgun (WGS) entry which is preliminary data.</text>
</comment>
<name>A0A8S4R043_9NEOP</name>
<reference evidence="3" key="1">
    <citation type="submission" date="2022-03" db="EMBL/GenBank/DDBJ databases">
        <authorList>
            <person name="Lindestad O."/>
        </authorList>
    </citation>
    <scope>NUCLEOTIDE SEQUENCE</scope>
</reference>
<dbReference type="SUPFAM" id="SSF56219">
    <property type="entry name" value="DNase I-like"/>
    <property type="match status" value="1"/>
</dbReference>
<dbReference type="Pfam" id="PF14529">
    <property type="entry name" value="Exo_endo_phos_2"/>
    <property type="match status" value="1"/>
</dbReference>
<dbReference type="InterPro" id="IPR036691">
    <property type="entry name" value="Endo/exonu/phosph_ase_sf"/>
</dbReference>
<dbReference type="InterPro" id="IPR052560">
    <property type="entry name" value="RdDP_mobile_element"/>
</dbReference>
<dbReference type="EMBL" id="CAKXAJ010023604">
    <property type="protein sequence ID" value="CAH2227895.1"/>
    <property type="molecule type" value="Genomic_DNA"/>
</dbReference>
<evidence type="ECO:0000259" key="2">
    <source>
        <dbReference type="Pfam" id="PF14529"/>
    </source>
</evidence>
<feature type="region of interest" description="Disordered" evidence="1">
    <location>
        <begin position="26"/>
        <end position="55"/>
    </location>
</feature>
<evidence type="ECO:0000256" key="1">
    <source>
        <dbReference type="SAM" id="MobiDB-lite"/>
    </source>
</evidence>
<dbReference type="InterPro" id="IPR005135">
    <property type="entry name" value="Endo/exonuclease/phosphatase"/>
</dbReference>
<dbReference type="AlphaFoldDB" id="A0A8S4R043"/>
<feature type="domain" description="Endonuclease/exonuclease/phosphatase" evidence="2">
    <location>
        <begin position="470"/>
        <end position="568"/>
    </location>
</feature>
<evidence type="ECO:0000313" key="3">
    <source>
        <dbReference type="EMBL" id="CAH2227895.1"/>
    </source>
</evidence>
<dbReference type="Proteomes" id="UP000838756">
    <property type="component" value="Unassembled WGS sequence"/>
</dbReference>
<feature type="region of interest" description="Disordered" evidence="1">
    <location>
        <begin position="391"/>
        <end position="428"/>
    </location>
</feature>
<evidence type="ECO:0000313" key="4">
    <source>
        <dbReference type="Proteomes" id="UP000838756"/>
    </source>
</evidence>
<feature type="non-terminal residue" evidence="3">
    <location>
        <position position="869"/>
    </location>
</feature>
<dbReference type="GO" id="GO:0003824">
    <property type="term" value="F:catalytic activity"/>
    <property type="evidence" value="ECO:0007669"/>
    <property type="project" value="InterPro"/>
</dbReference>
<gene>
    <name evidence="3" type="primary">jg13174</name>
    <name evidence="3" type="ORF">PAEG_LOCUS8139</name>
</gene>